<dbReference type="AlphaFoldDB" id="A0A0G9N2E1"/>
<dbReference type="Proteomes" id="UP000053464">
    <property type="component" value="Unassembled WGS sequence"/>
</dbReference>
<keyword evidence="2" id="KW-1185">Reference proteome</keyword>
<name>A0A0G9N2E1_9SPHN</name>
<comment type="caution">
    <text evidence="1">The sequence shown here is derived from an EMBL/GenBank/DDBJ whole genome shotgun (WGS) entry which is preliminary data.</text>
</comment>
<dbReference type="EMBL" id="LBHB01000001">
    <property type="protein sequence ID" value="KLE35693.1"/>
    <property type="molecule type" value="Genomic_DNA"/>
</dbReference>
<dbReference type="STRING" id="1581420.AAW00_04665"/>
<gene>
    <name evidence="1" type="ORF">AAW00_04665</name>
</gene>
<proteinExistence type="predicted"/>
<evidence type="ECO:0000313" key="1">
    <source>
        <dbReference type="EMBL" id="KLE35693.1"/>
    </source>
</evidence>
<dbReference type="OrthoDB" id="9773927at2"/>
<dbReference type="RefSeq" id="WP_047003100.1">
    <property type="nucleotide sequence ID" value="NZ_LBHB01000001.1"/>
</dbReference>
<protein>
    <recommendedName>
        <fullName evidence="3">Nucleotidyltransferase family protein</fullName>
    </recommendedName>
</protein>
<organism evidence="1 2">
    <name type="scientific">Aurantiacibacter luteus</name>
    <dbReference type="NCBI Taxonomy" id="1581420"/>
    <lineage>
        <taxon>Bacteria</taxon>
        <taxon>Pseudomonadati</taxon>
        <taxon>Pseudomonadota</taxon>
        <taxon>Alphaproteobacteria</taxon>
        <taxon>Sphingomonadales</taxon>
        <taxon>Erythrobacteraceae</taxon>
        <taxon>Aurantiacibacter</taxon>
    </lineage>
</organism>
<dbReference type="Pfam" id="PF14907">
    <property type="entry name" value="NTP_transf_5"/>
    <property type="match status" value="1"/>
</dbReference>
<dbReference type="InterPro" id="IPR039498">
    <property type="entry name" value="NTP_transf_5"/>
</dbReference>
<evidence type="ECO:0008006" key="3">
    <source>
        <dbReference type="Google" id="ProtNLM"/>
    </source>
</evidence>
<evidence type="ECO:0000313" key="2">
    <source>
        <dbReference type="Proteomes" id="UP000053464"/>
    </source>
</evidence>
<dbReference type="PATRIC" id="fig|1581420.6.peg.940"/>
<reference evidence="1 2" key="1">
    <citation type="submission" date="2015-04" db="EMBL/GenBank/DDBJ databases">
        <title>The draft genome sequence of Erythrobacter luteus KA37.</title>
        <authorList>
            <person name="Zhuang L."/>
            <person name="Liu Y."/>
            <person name="Shao Z."/>
        </authorList>
    </citation>
    <scope>NUCLEOTIDE SEQUENCE [LARGE SCALE GENOMIC DNA]</scope>
    <source>
        <strain evidence="1 2">KA37</strain>
    </source>
</reference>
<sequence length="347" mass="37798">MFAPYQQLQQLADALRPALGLAGGGEVDAAMARLAEHRHRVAPLLHRAVVAGGSLAGDEAAGLLEESARANARRTLRQQGAAQRVSRLLDAEGVAHAFVKGFDLGPALYGSAALRQAKDVDLLVDPARLDTAIALLADAGFVGRGGSPLELEWAQKMLRFHWEVAVYDPQFGVQVEVHARLLADPPPGWDDTRFLHGSLDLSRPDYLLYLVIHGAGSRWHRLKWLADLAVIVQRTAPDVVSQTVALARRYDCLHTLSASLRACDVLWGEGLAAKWHAAVGPSADEALVAAHLAAFGKAIHSDESNPQRESLARRLEIVRAVPLFGTRRPSRMAELGKRVGFWYTHRF</sequence>
<accession>A0A0G9N2E1</accession>